<dbReference type="PANTHER" id="PTHR43689:SF8">
    <property type="entry name" value="ALPHA_BETA-HYDROLASES SUPERFAMILY PROTEIN"/>
    <property type="match status" value="1"/>
</dbReference>
<sequence length="297" mass="32270">MDLKALQAHRRSTTTASGPVSYLDVGQGRPAVFIHGLIANSLLWRHVISAVASDQRRCIAIDLPGHGHTPPAEVNADVSLTGLACRVIELCDHLDLDRFDLVANDTGGAVAQIVAAHAGERLSTFTLTNCDTEGNTPPTLFMPITIAARLGLITRVGPHLAARRHLVQRVLGIGYQHPRRLPDQVVDAYATPVLGTEESSRALSRIITALSSADLIAVRPQLAALTAPTLIVWGTGDPLFHTKWAHRLAQLIPSTVAVRLLDGVRMHFPDEHAHLFVPHLRQHWDSPVEPARAHEDQ</sequence>
<dbReference type="GO" id="GO:0003824">
    <property type="term" value="F:catalytic activity"/>
    <property type="evidence" value="ECO:0007669"/>
    <property type="project" value="UniProtKB-ARBA"/>
</dbReference>
<dbReference type="EMBL" id="LZLM01000005">
    <property type="protein sequence ID" value="OBJ90796.1"/>
    <property type="molecule type" value="Genomic_DNA"/>
</dbReference>
<dbReference type="SUPFAM" id="SSF53474">
    <property type="entry name" value="alpha/beta-Hydrolases"/>
    <property type="match status" value="1"/>
</dbReference>
<accession>A0A1A3DEY2</accession>
<evidence type="ECO:0000313" key="3">
    <source>
        <dbReference type="Proteomes" id="UP000093925"/>
    </source>
</evidence>
<proteinExistence type="predicted"/>
<dbReference type="Proteomes" id="UP000093925">
    <property type="component" value="Unassembled WGS sequence"/>
</dbReference>
<dbReference type="AlphaFoldDB" id="A0A1A3DEY2"/>
<dbReference type="InterPro" id="IPR029058">
    <property type="entry name" value="AB_hydrolase_fold"/>
</dbReference>
<comment type="caution">
    <text evidence="2">The sequence shown here is derived from an EMBL/GenBank/DDBJ whole genome shotgun (WGS) entry which is preliminary data.</text>
</comment>
<dbReference type="RefSeq" id="WP_065138061.1">
    <property type="nucleotide sequence ID" value="NZ_LZKS01000022.1"/>
</dbReference>
<evidence type="ECO:0000313" key="2">
    <source>
        <dbReference type="EMBL" id="OBJ90796.1"/>
    </source>
</evidence>
<dbReference type="Gene3D" id="3.40.50.1820">
    <property type="entry name" value="alpha/beta hydrolase"/>
    <property type="match status" value="1"/>
</dbReference>
<organism evidence="2 3">
    <name type="scientific">Mycobacterium asiaticum</name>
    <dbReference type="NCBI Taxonomy" id="1790"/>
    <lineage>
        <taxon>Bacteria</taxon>
        <taxon>Bacillati</taxon>
        <taxon>Actinomycetota</taxon>
        <taxon>Actinomycetes</taxon>
        <taxon>Mycobacteriales</taxon>
        <taxon>Mycobacteriaceae</taxon>
        <taxon>Mycobacterium</taxon>
    </lineage>
</organism>
<reference evidence="2 3" key="1">
    <citation type="submission" date="2016-06" db="EMBL/GenBank/DDBJ databases">
        <authorList>
            <person name="Kjaerup R.B."/>
            <person name="Dalgaard T.S."/>
            <person name="Juul-Madsen H.R."/>
        </authorList>
    </citation>
    <scope>NUCLEOTIDE SEQUENCE [LARGE SCALE GENOMIC DNA]</scope>
    <source>
        <strain evidence="2 3">1276495.2</strain>
    </source>
</reference>
<evidence type="ECO:0000259" key="1">
    <source>
        <dbReference type="Pfam" id="PF00561"/>
    </source>
</evidence>
<name>A0A1A3DEY2_MYCAS</name>
<feature type="domain" description="AB hydrolase-1" evidence="1">
    <location>
        <begin position="32"/>
        <end position="256"/>
    </location>
</feature>
<gene>
    <name evidence="2" type="ORF">A5640_24070</name>
</gene>
<dbReference type="Pfam" id="PF00561">
    <property type="entry name" value="Abhydrolase_1"/>
    <property type="match status" value="1"/>
</dbReference>
<protein>
    <recommendedName>
        <fullName evidence="1">AB hydrolase-1 domain-containing protein</fullName>
    </recommendedName>
</protein>
<dbReference type="PRINTS" id="PR00111">
    <property type="entry name" value="ABHYDROLASE"/>
</dbReference>
<dbReference type="InterPro" id="IPR000073">
    <property type="entry name" value="AB_hydrolase_1"/>
</dbReference>
<dbReference type="PANTHER" id="PTHR43689">
    <property type="entry name" value="HYDROLASE"/>
    <property type="match status" value="1"/>
</dbReference>